<dbReference type="OrthoDB" id="7282267at2"/>
<name>A0A2G4RE39_9PROT</name>
<proteinExistence type="predicted"/>
<reference evidence="2 3" key="1">
    <citation type="submission" date="2017-10" db="EMBL/GenBank/DDBJ databases">
        <title>Genomic analysis of the genus Acetobacter.</title>
        <authorList>
            <person name="Kim K.H."/>
            <person name="Chun B.H."/>
            <person name="Son A.R."/>
            <person name="Jeon C.O."/>
        </authorList>
    </citation>
    <scope>NUCLEOTIDE SEQUENCE [LARGE SCALE GENOMIC DNA]</scope>
    <source>
        <strain evidence="2 3">LHT 2458</strain>
    </source>
</reference>
<protein>
    <recommendedName>
        <fullName evidence="4">DUF4402 domain-containing protein</fullName>
    </recommendedName>
</protein>
<dbReference type="RefSeq" id="WP_099540695.1">
    <property type="nucleotide sequence ID" value="NZ_PEBQ01000063.1"/>
</dbReference>
<evidence type="ECO:0000313" key="2">
    <source>
        <dbReference type="EMBL" id="PHY94808.1"/>
    </source>
</evidence>
<accession>A0A2G4RE39</accession>
<comment type="caution">
    <text evidence="2">The sequence shown here is derived from an EMBL/GenBank/DDBJ whole genome shotgun (WGS) entry which is preliminary data.</text>
</comment>
<dbReference type="Proteomes" id="UP000228751">
    <property type="component" value="Unassembled WGS sequence"/>
</dbReference>
<dbReference type="AlphaFoldDB" id="A0A2G4RE39"/>
<organism evidence="2 3">
    <name type="scientific">Acetobacter pomorum</name>
    <dbReference type="NCBI Taxonomy" id="65959"/>
    <lineage>
        <taxon>Bacteria</taxon>
        <taxon>Pseudomonadati</taxon>
        <taxon>Pseudomonadota</taxon>
        <taxon>Alphaproteobacteria</taxon>
        <taxon>Acetobacterales</taxon>
        <taxon>Acetobacteraceae</taxon>
        <taxon>Acetobacter</taxon>
    </lineage>
</organism>
<evidence type="ECO:0008006" key="4">
    <source>
        <dbReference type="Google" id="ProtNLM"/>
    </source>
</evidence>
<gene>
    <name evidence="2" type="ORF">CSR02_04325</name>
</gene>
<keyword evidence="1" id="KW-0732">Signal</keyword>
<evidence type="ECO:0000313" key="3">
    <source>
        <dbReference type="Proteomes" id="UP000228751"/>
    </source>
</evidence>
<dbReference type="EMBL" id="PEBQ01000063">
    <property type="protein sequence ID" value="PHY94808.1"/>
    <property type="molecule type" value="Genomic_DNA"/>
</dbReference>
<feature type="signal peptide" evidence="1">
    <location>
        <begin position="1"/>
        <end position="29"/>
    </location>
</feature>
<keyword evidence="3" id="KW-1185">Reference proteome</keyword>
<feature type="chain" id="PRO_5013855091" description="DUF4402 domain-containing protein" evidence="1">
    <location>
        <begin position="30"/>
        <end position="159"/>
    </location>
</feature>
<evidence type="ECO:0000256" key="1">
    <source>
        <dbReference type="SAM" id="SignalP"/>
    </source>
</evidence>
<sequence>MTFCYSRFLQIRWLASAILAGMIPSVVYAQPKCKHADGSLDLILHETGVVVNYGTGHGIFTYGTRHYTVEIKGGGILTFGSATIKATACVTNLGRVRDLAGTYWTIGGAASITNGSFVADMENARGVDMHVQGRVHGPLISGQIARFSVRFTSGNVPDL</sequence>